<dbReference type="PROSITE" id="PS50125">
    <property type="entry name" value="GUANYLATE_CYCLASE_2"/>
    <property type="match status" value="2"/>
</dbReference>
<evidence type="ECO:0000256" key="5">
    <source>
        <dbReference type="ARBA" id="ARBA00022723"/>
    </source>
</evidence>
<dbReference type="OrthoDB" id="2107370at2759"/>
<keyword evidence="6" id="KW-0547">Nucleotide-binding</keyword>
<dbReference type="GO" id="GO:0004016">
    <property type="term" value="F:adenylate cyclase activity"/>
    <property type="evidence" value="ECO:0007669"/>
    <property type="project" value="UniProtKB-EC"/>
</dbReference>
<dbReference type="eggNOG" id="KOG3619">
    <property type="taxonomic scope" value="Eukaryota"/>
</dbReference>
<dbReference type="PANTHER" id="PTHR45627:SF12">
    <property type="entry name" value="ADENYLATE CYCLASE TYPE 2"/>
    <property type="match status" value="1"/>
</dbReference>
<dbReference type="GO" id="GO:0009190">
    <property type="term" value="P:cyclic nucleotide biosynthetic process"/>
    <property type="evidence" value="ECO:0007669"/>
    <property type="project" value="InterPro"/>
</dbReference>
<dbReference type="InterPro" id="IPR029787">
    <property type="entry name" value="Nucleotide_cyclase"/>
</dbReference>
<evidence type="ECO:0000256" key="3">
    <source>
        <dbReference type="ARBA" id="ARBA00012201"/>
    </source>
</evidence>
<feature type="transmembrane region" description="Helical" evidence="12">
    <location>
        <begin position="531"/>
        <end position="548"/>
    </location>
</feature>
<feature type="transmembrane region" description="Helical" evidence="12">
    <location>
        <begin position="595"/>
        <end position="614"/>
    </location>
</feature>
<keyword evidence="4 12" id="KW-0812">Transmembrane</keyword>
<proteinExistence type="predicted"/>
<evidence type="ECO:0000313" key="14">
    <source>
        <dbReference type="EMBL" id="CDS37575.1"/>
    </source>
</evidence>
<keyword evidence="15" id="KW-1185">Reference proteome</keyword>
<dbReference type="GO" id="GO:0035556">
    <property type="term" value="P:intracellular signal transduction"/>
    <property type="evidence" value="ECO:0007669"/>
    <property type="project" value="InterPro"/>
</dbReference>
<reference evidence="14" key="2">
    <citation type="submission" date="2015-11" db="EMBL/GenBank/DDBJ databases">
        <authorList>
            <person name="Zhang Y."/>
            <person name="Guo Z."/>
        </authorList>
    </citation>
    <scope>NUCLEOTIDE SEQUENCE</scope>
</reference>
<keyword evidence="10 12" id="KW-0472">Membrane</keyword>
<dbReference type="SUPFAM" id="SSF55073">
    <property type="entry name" value="Nucleotide cyclase"/>
    <property type="match status" value="2"/>
</dbReference>
<accession>A0A068Y5L3</accession>
<organism evidence="14 15">
    <name type="scientific">Echinococcus multilocularis</name>
    <name type="common">Fox tapeworm</name>
    <dbReference type="NCBI Taxonomy" id="6211"/>
    <lineage>
        <taxon>Eukaryota</taxon>
        <taxon>Metazoa</taxon>
        <taxon>Spiralia</taxon>
        <taxon>Lophotrochozoa</taxon>
        <taxon>Platyhelminthes</taxon>
        <taxon>Cestoda</taxon>
        <taxon>Eucestoda</taxon>
        <taxon>Cyclophyllidea</taxon>
        <taxon>Taeniidae</taxon>
        <taxon>Echinococcus</taxon>
    </lineage>
</organism>
<keyword evidence="7" id="KW-0067">ATP-binding</keyword>
<dbReference type="EC" id="4.6.1.1" evidence="3"/>
<feature type="transmembrane region" description="Helical" evidence="12">
    <location>
        <begin position="423"/>
        <end position="439"/>
    </location>
</feature>
<gene>
    <name evidence="14" type="ORF">EmuJ_000483100</name>
</gene>
<evidence type="ECO:0000256" key="11">
    <source>
        <dbReference type="ARBA" id="ARBA00023239"/>
    </source>
</evidence>
<evidence type="ECO:0000256" key="4">
    <source>
        <dbReference type="ARBA" id="ARBA00022692"/>
    </source>
</evidence>
<dbReference type="Gene3D" id="3.30.70.1230">
    <property type="entry name" value="Nucleotide cyclase"/>
    <property type="match status" value="2"/>
</dbReference>
<evidence type="ECO:0000256" key="10">
    <source>
        <dbReference type="ARBA" id="ARBA00023136"/>
    </source>
</evidence>
<feature type="domain" description="Guanylate cyclase" evidence="13">
    <location>
        <begin position="70"/>
        <end position="197"/>
    </location>
</feature>
<comment type="subcellular location">
    <subcellularLocation>
        <location evidence="2">Membrane</location>
        <topology evidence="2">Multi-pass membrane protein</topology>
    </subcellularLocation>
</comment>
<evidence type="ECO:0000256" key="2">
    <source>
        <dbReference type="ARBA" id="ARBA00004141"/>
    </source>
</evidence>
<dbReference type="Pfam" id="PF00211">
    <property type="entry name" value="Guanylate_cyc"/>
    <property type="match status" value="2"/>
</dbReference>
<sequence length="867" mass="98147">MDNVRRASFLRACQAVHMNAQQKKALVEQTVWIDAVMPKKIRVKYWQLLKQHRDVDKSLWVFCETYDPVSILFSEISGFTTLLDSLSASNLLFLLNSLFSKFDNLCYNCGCERIGTLGSIYYCVSGCPSPRIDHAECCANLALLMMDVVGGMKYERQVELALSVSIHTGNVNGALVGMDRFRFDIYSYSVLTAQKLLATCPSGHIHISSEFERLLPASFKTSPAQPITVKREVQSAIAGMKLIDVLLSTYYLDVDSERLISVRSLRRSPETKAVFRLEGRANAVKDSKSCVGQTVRPRKQSFSRYKHIVTKKSEFAHIRSDTFTNLERPPSSTIWNVDAYQGRKFKTIHEFIFGIPAENQDIMSQLVENKEMDVLDNEVIKEMHADSRFRDAEIEKMYKNRNENQLTPVYIDSLKLAPAFDTIFLYIYILLFTAAYITATEKECLTGILISALSCVAAVLLALPGIILINYAIFKRIPEGGRILGRFIRIGKSRIFIELVCLVIGQLPTAEIVLFLYFISSSKLFCPKDGFIMFFAPAAILIHCLPVDSPHIVRCVSSAVSTVTLLLCILFYAKFDSIQRSEYAWFYDASIFQPYTLSSLMSIITAWILVVFVARSNEATCRLRFYMVMGVERAADTTARAMRECDTFINNVIPMHVVRSLLAEGVQTLNINSVNHAALVPQVGIAFIRLTNFFNNYYREDYHSGKHAIGLLNQIICMFDRRLRRPEYKDVEKLKTHNDSYMVAAGLDLRQREQNSDQAMHLLKLLRFCYSLFKLIKKFNGKFILGQDNAFELGIGVDVGPVCAGLIGSAQPYYHVIGRPADIAYLLHLTSPPGKIAVTDNRSLRALNWQQGEANPISKANYLDFHY</sequence>
<evidence type="ECO:0000256" key="8">
    <source>
        <dbReference type="ARBA" id="ARBA00022842"/>
    </source>
</evidence>
<dbReference type="GO" id="GO:0046872">
    <property type="term" value="F:metal ion binding"/>
    <property type="evidence" value="ECO:0007669"/>
    <property type="project" value="UniProtKB-KW"/>
</dbReference>
<dbReference type="GO" id="GO:0007189">
    <property type="term" value="P:adenylate cyclase-activating G protein-coupled receptor signaling pathway"/>
    <property type="evidence" value="ECO:0007669"/>
    <property type="project" value="TreeGrafter"/>
</dbReference>
<dbReference type="AlphaFoldDB" id="A0A068Y5L3"/>
<dbReference type="CDD" id="cd07302">
    <property type="entry name" value="CHD"/>
    <property type="match status" value="2"/>
</dbReference>
<feature type="transmembrane region" description="Helical" evidence="12">
    <location>
        <begin position="445"/>
        <end position="474"/>
    </location>
</feature>
<dbReference type="GO" id="GO:0005524">
    <property type="term" value="F:ATP binding"/>
    <property type="evidence" value="ECO:0007669"/>
    <property type="project" value="UniProtKB-KW"/>
</dbReference>
<dbReference type="STRING" id="6211.A0A068Y5L3"/>
<evidence type="ECO:0000256" key="7">
    <source>
        <dbReference type="ARBA" id="ARBA00022840"/>
    </source>
</evidence>
<dbReference type="EMBL" id="LN902843">
    <property type="protein sequence ID" value="CDS37575.1"/>
    <property type="molecule type" value="Genomic_DNA"/>
</dbReference>
<evidence type="ECO:0000256" key="9">
    <source>
        <dbReference type="ARBA" id="ARBA00022989"/>
    </source>
</evidence>
<keyword evidence="8" id="KW-0460">Magnesium</keyword>
<keyword evidence="11" id="KW-0456">Lyase</keyword>
<evidence type="ECO:0000259" key="13">
    <source>
        <dbReference type="PROSITE" id="PS50125"/>
    </source>
</evidence>
<reference evidence="14" key="1">
    <citation type="journal article" date="2013" name="Nature">
        <title>The genomes of four tapeworm species reveal adaptations to parasitism.</title>
        <authorList>
            <person name="Tsai I.J."/>
            <person name="Zarowiecki M."/>
            <person name="Holroyd N."/>
            <person name="Garciarrubio A."/>
            <person name="Sanchez-Flores A."/>
            <person name="Brooks K.L."/>
            <person name="Tracey A."/>
            <person name="Bobes R.J."/>
            <person name="Fragoso G."/>
            <person name="Sciutto E."/>
            <person name="Aslett M."/>
            <person name="Beasley H."/>
            <person name="Bennett H.M."/>
            <person name="Cai J."/>
            <person name="Camicia F."/>
            <person name="Clark R."/>
            <person name="Cucher M."/>
            <person name="De Silva N."/>
            <person name="Day T.A."/>
            <person name="Deplazes P."/>
            <person name="Estrada K."/>
            <person name="Fernandez C."/>
            <person name="Holland P.W."/>
            <person name="Hou J."/>
            <person name="Hu S."/>
            <person name="Huckvale T."/>
            <person name="Hung S.S."/>
            <person name="Kamenetzky L."/>
            <person name="Keane J.A."/>
            <person name="Kiss F."/>
            <person name="Koziol U."/>
            <person name="Lambert O."/>
            <person name="Liu K."/>
            <person name="Luo X."/>
            <person name="Luo Y."/>
            <person name="Macchiaroli N."/>
            <person name="Nichol S."/>
            <person name="Paps J."/>
            <person name="Parkinson J."/>
            <person name="Pouchkina-Stantcheva N."/>
            <person name="Riddiford N."/>
            <person name="Rosenzvit M."/>
            <person name="Salinas G."/>
            <person name="Wasmuth J.D."/>
            <person name="Zamanian M."/>
            <person name="Zheng Y."/>
            <person name="Cai X."/>
            <person name="Soberon X."/>
            <person name="Olson P.D."/>
            <person name="Laclette J.P."/>
            <person name="Brehm K."/>
            <person name="Berriman M."/>
            <person name="Garciarrubio A."/>
            <person name="Bobes R.J."/>
            <person name="Fragoso G."/>
            <person name="Sanchez-Flores A."/>
            <person name="Estrada K."/>
            <person name="Cevallos M.A."/>
            <person name="Morett E."/>
            <person name="Gonzalez V."/>
            <person name="Portillo T."/>
            <person name="Ochoa-Leyva A."/>
            <person name="Jose M.V."/>
            <person name="Sciutto E."/>
            <person name="Landa A."/>
            <person name="Jimenez L."/>
            <person name="Valdes V."/>
            <person name="Carrero J.C."/>
            <person name="Larralde C."/>
            <person name="Morales-Montor J."/>
            <person name="Limon-Lason J."/>
            <person name="Soberon X."/>
            <person name="Laclette J.P."/>
        </authorList>
    </citation>
    <scope>NUCLEOTIDE SEQUENCE [LARGE SCALE GENOMIC DNA]</scope>
</reference>
<keyword evidence="5" id="KW-0479">Metal-binding</keyword>
<comment type="catalytic activity">
    <reaction evidence="1">
        <text>ATP = 3',5'-cyclic AMP + diphosphate</text>
        <dbReference type="Rhea" id="RHEA:15389"/>
        <dbReference type="ChEBI" id="CHEBI:30616"/>
        <dbReference type="ChEBI" id="CHEBI:33019"/>
        <dbReference type="ChEBI" id="CHEBI:58165"/>
        <dbReference type="EC" id="4.6.1.1"/>
    </reaction>
</comment>
<evidence type="ECO:0000313" key="15">
    <source>
        <dbReference type="Proteomes" id="UP000017246"/>
    </source>
</evidence>
<feature type="transmembrane region" description="Helical" evidence="12">
    <location>
        <begin position="555"/>
        <end position="575"/>
    </location>
</feature>
<feature type="transmembrane region" description="Helical" evidence="12">
    <location>
        <begin position="495"/>
        <end position="519"/>
    </location>
</feature>
<dbReference type="OMA" id="HAECCAN"/>
<evidence type="ECO:0000256" key="6">
    <source>
        <dbReference type="ARBA" id="ARBA00022741"/>
    </source>
</evidence>
<evidence type="ECO:0000256" key="12">
    <source>
        <dbReference type="SAM" id="Phobius"/>
    </source>
</evidence>
<dbReference type="GO" id="GO:0005886">
    <property type="term" value="C:plasma membrane"/>
    <property type="evidence" value="ECO:0007669"/>
    <property type="project" value="TreeGrafter"/>
</dbReference>
<dbReference type="Proteomes" id="UP000017246">
    <property type="component" value="Unassembled WGS sequence"/>
</dbReference>
<evidence type="ECO:0000256" key="1">
    <source>
        <dbReference type="ARBA" id="ARBA00001593"/>
    </source>
</evidence>
<name>A0A068Y5L3_ECHMU</name>
<keyword evidence="9 12" id="KW-1133">Transmembrane helix</keyword>
<dbReference type="PANTHER" id="PTHR45627">
    <property type="entry name" value="ADENYLATE CYCLASE TYPE 1"/>
    <property type="match status" value="1"/>
</dbReference>
<dbReference type="SMART" id="SM00044">
    <property type="entry name" value="CYCc"/>
    <property type="match status" value="2"/>
</dbReference>
<feature type="domain" description="Guanylate cyclase" evidence="13">
    <location>
        <begin position="684"/>
        <end position="828"/>
    </location>
</feature>
<dbReference type="InterPro" id="IPR001054">
    <property type="entry name" value="A/G_cyclase"/>
</dbReference>
<dbReference type="eggNOG" id="KOG3618">
    <property type="taxonomic scope" value="Eukaryota"/>
</dbReference>
<protein>
    <recommendedName>
        <fullName evidence="3">adenylate cyclase</fullName>
        <ecNumber evidence="3">4.6.1.1</ecNumber>
    </recommendedName>
</protein>